<protein>
    <submittedName>
        <fullName evidence="1">Uncharacterized protein</fullName>
    </submittedName>
</protein>
<sequence length="200" mass="20191">METVTAVVTVSIRAARESTSGAIALIAVEATRRTVIAVEATRRTVIAVEAARRTVIAVETARRTLVTVEATGGAIVTVEAARRTLVAVPALGAVAALEAALTALVLALTLEAVLALEALGARVLATVGRVAARDARLGRPAGLLLGKIGRGIRSVAAVTRAARPRLHPAAARIGGIGLEVLGRTAAAALLVLGHGEATAF</sequence>
<keyword evidence="2" id="KW-1185">Reference proteome</keyword>
<accession>A0ABP8AVR8</accession>
<gene>
    <name evidence="1" type="ORF">GCM10022288_22740</name>
</gene>
<dbReference type="EMBL" id="BAABBX010000015">
    <property type="protein sequence ID" value="GAA4191627.1"/>
    <property type="molecule type" value="Genomic_DNA"/>
</dbReference>
<evidence type="ECO:0000313" key="2">
    <source>
        <dbReference type="Proteomes" id="UP001500213"/>
    </source>
</evidence>
<reference evidence="2" key="1">
    <citation type="journal article" date="2019" name="Int. J. Syst. Evol. Microbiol.">
        <title>The Global Catalogue of Microorganisms (GCM) 10K type strain sequencing project: providing services to taxonomists for standard genome sequencing and annotation.</title>
        <authorList>
            <consortium name="The Broad Institute Genomics Platform"/>
            <consortium name="The Broad Institute Genome Sequencing Center for Infectious Disease"/>
            <person name="Wu L."/>
            <person name="Ma J."/>
        </authorList>
    </citation>
    <scope>NUCLEOTIDE SEQUENCE [LARGE SCALE GENOMIC DNA]</scope>
    <source>
        <strain evidence="2">JCM 17593</strain>
    </source>
</reference>
<comment type="caution">
    <text evidence="1">The sequence shown here is derived from an EMBL/GenBank/DDBJ whole genome shotgun (WGS) entry which is preliminary data.</text>
</comment>
<name>A0ABP8AVR8_9MICO</name>
<dbReference type="Proteomes" id="UP001500213">
    <property type="component" value="Unassembled WGS sequence"/>
</dbReference>
<evidence type="ECO:0000313" key="1">
    <source>
        <dbReference type="EMBL" id="GAA4191627.1"/>
    </source>
</evidence>
<organism evidence="1 2">
    <name type="scientific">Gryllotalpicola kribbensis</name>
    <dbReference type="NCBI Taxonomy" id="993084"/>
    <lineage>
        <taxon>Bacteria</taxon>
        <taxon>Bacillati</taxon>
        <taxon>Actinomycetota</taxon>
        <taxon>Actinomycetes</taxon>
        <taxon>Micrococcales</taxon>
        <taxon>Microbacteriaceae</taxon>
        <taxon>Gryllotalpicola</taxon>
    </lineage>
</organism>
<proteinExistence type="predicted"/>